<dbReference type="GO" id="GO:0110142">
    <property type="term" value="C:ubiquinone biosynthesis complex"/>
    <property type="evidence" value="ECO:0007669"/>
    <property type="project" value="UniProtKB-ARBA"/>
</dbReference>
<proteinExistence type="inferred from homology"/>
<comment type="pathway">
    <text evidence="2">Cofactor biosynthesis; ubiquinone biosynthesis.</text>
</comment>
<reference evidence="9 10" key="1">
    <citation type="journal article" date="2021" name="Microorganisms">
        <title>Acidisoma silvae sp. nov. and Acidisomacellulosilytica sp. nov., Two Acidophilic Bacteria Isolated from Decaying Wood, Hydrolyzing Cellulose and Producing Poly-3-hydroxybutyrate.</title>
        <authorList>
            <person name="Mieszkin S."/>
            <person name="Pouder E."/>
            <person name="Uroz S."/>
            <person name="Simon-Colin C."/>
            <person name="Alain K."/>
        </authorList>
    </citation>
    <scope>NUCLEOTIDE SEQUENCE [LARGE SCALE GENOMIC DNA]</scope>
    <source>
        <strain evidence="9 10">HW T5.17</strain>
    </source>
</reference>
<dbReference type="EMBL" id="JAESVA010000003">
    <property type="protein sequence ID" value="MCB8880508.1"/>
    <property type="molecule type" value="Genomic_DNA"/>
</dbReference>
<dbReference type="GO" id="GO:0006744">
    <property type="term" value="P:ubiquinone biosynthetic process"/>
    <property type="evidence" value="ECO:0007669"/>
    <property type="project" value="InterPro"/>
</dbReference>
<sequence>MSDTEFDVCILGAGPVGGSLACRMAEGGARVLVLDRASLPPMEDPGFDGRAYAIAAGTQPLLENAALWQALPFQPCPIEQIHVSDGKPGRPASPLFLHFDARELGAASGPFGWMVEARSLRIALNRRLHAGRGITLVAPCEAKVERQAEGATVTLSTGARFTARLVIAAEGRHSAQRRAANIPVIRYPYRQSGVVCAIAHEFPHENTALEHFLPGGPFAQLPLGPTPGAPHVSAIVFTEKTAVAEALMRLEPAAFTHQVARRLGDHLGEIRLLGRRWNYPLSALLATRYVDQRLALVGDAAHGIHPIAGQGFNLGLRDAIVLSELILAALQRREDPGATGLLAQYQRQRRPDNLAMLAATDALDRLFSNDNPLIRLARDLGIAAVHRVPPVKRFFMRRAMGISGS</sequence>
<evidence type="ECO:0000256" key="4">
    <source>
        <dbReference type="ARBA" id="ARBA00022630"/>
    </source>
</evidence>
<protein>
    <submittedName>
        <fullName evidence="9">UbiH/UbiF/VisC/COQ6 family ubiquinone biosynthesis hydroxylase</fullName>
    </submittedName>
</protein>
<dbReference type="SUPFAM" id="SSF51905">
    <property type="entry name" value="FAD/NAD(P)-binding domain"/>
    <property type="match status" value="1"/>
</dbReference>
<evidence type="ECO:0000256" key="2">
    <source>
        <dbReference type="ARBA" id="ARBA00004749"/>
    </source>
</evidence>
<comment type="cofactor">
    <cofactor evidence="1">
        <name>FAD</name>
        <dbReference type="ChEBI" id="CHEBI:57692"/>
    </cofactor>
</comment>
<comment type="similarity">
    <text evidence="3">Belongs to the UbiH/COQ6 family.</text>
</comment>
<dbReference type="InterPro" id="IPR036188">
    <property type="entry name" value="FAD/NAD-bd_sf"/>
</dbReference>
<dbReference type="Pfam" id="PF01494">
    <property type="entry name" value="FAD_binding_3"/>
    <property type="match status" value="1"/>
</dbReference>
<evidence type="ECO:0000256" key="3">
    <source>
        <dbReference type="ARBA" id="ARBA00005349"/>
    </source>
</evidence>
<keyword evidence="4" id="KW-0285">Flavoprotein</keyword>
<keyword evidence="6" id="KW-0560">Oxidoreductase</keyword>
<dbReference type="InterPro" id="IPR018168">
    <property type="entry name" value="Ubi_Hdrlase_CS"/>
</dbReference>
<dbReference type="GO" id="GO:0016705">
    <property type="term" value="F:oxidoreductase activity, acting on paired donors, with incorporation or reduction of molecular oxygen"/>
    <property type="evidence" value="ECO:0007669"/>
    <property type="project" value="InterPro"/>
</dbReference>
<dbReference type="GO" id="GO:0071949">
    <property type="term" value="F:FAD binding"/>
    <property type="evidence" value="ECO:0007669"/>
    <property type="project" value="InterPro"/>
</dbReference>
<feature type="domain" description="FAD-binding" evidence="8">
    <location>
        <begin position="6"/>
        <end position="353"/>
    </location>
</feature>
<evidence type="ECO:0000256" key="7">
    <source>
        <dbReference type="ARBA" id="ARBA00023033"/>
    </source>
</evidence>
<dbReference type="Gene3D" id="3.50.50.60">
    <property type="entry name" value="FAD/NAD(P)-binding domain"/>
    <property type="match status" value="2"/>
</dbReference>
<gene>
    <name evidence="9" type="ORF">ACELLULO517_09710</name>
</gene>
<evidence type="ECO:0000313" key="9">
    <source>
        <dbReference type="EMBL" id="MCB8880508.1"/>
    </source>
</evidence>
<dbReference type="Proteomes" id="UP000721844">
    <property type="component" value="Unassembled WGS sequence"/>
</dbReference>
<keyword evidence="10" id="KW-1185">Reference proteome</keyword>
<dbReference type="NCBIfam" id="TIGR01988">
    <property type="entry name" value="Ubi-OHases"/>
    <property type="match status" value="1"/>
</dbReference>
<keyword evidence="9" id="KW-0830">Ubiquinone</keyword>
<dbReference type="PROSITE" id="PS01304">
    <property type="entry name" value="UBIH"/>
    <property type="match status" value="1"/>
</dbReference>
<dbReference type="InterPro" id="IPR051205">
    <property type="entry name" value="UbiH/COQ6_monooxygenase"/>
</dbReference>
<organism evidence="9 10">
    <name type="scientific">Acidisoma cellulosilyticum</name>
    <dbReference type="NCBI Taxonomy" id="2802395"/>
    <lineage>
        <taxon>Bacteria</taxon>
        <taxon>Pseudomonadati</taxon>
        <taxon>Pseudomonadota</taxon>
        <taxon>Alphaproteobacteria</taxon>
        <taxon>Acetobacterales</taxon>
        <taxon>Acidocellaceae</taxon>
        <taxon>Acidisoma</taxon>
    </lineage>
</organism>
<evidence type="ECO:0000256" key="6">
    <source>
        <dbReference type="ARBA" id="ARBA00023002"/>
    </source>
</evidence>
<accession>A0A963Z282</accession>
<dbReference type="InterPro" id="IPR010971">
    <property type="entry name" value="UbiH/COQ6"/>
</dbReference>
<dbReference type="RefSeq" id="WP_227307175.1">
    <property type="nucleotide sequence ID" value="NZ_JAESVA010000003.1"/>
</dbReference>
<keyword evidence="7" id="KW-0503">Monooxygenase</keyword>
<evidence type="ECO:0000259" key="8">
    <source>
        <dbReference type="Pfam" id="PF01494"/>
    </source>
</evidence>
<evidence type="ECO:0000313" key="10">
    <source>
        <dbReference type="Proteomes" id="UP000721844"/>
    </source>
</evidence>
<dbReference type="AlphaFoldDB" id="A0A963Z282"/>
<evidence type="ECO:0000256" key="5">
    <source>
        <dbReference type="ARBA" id="ARBA00022827"/>
    </source>
</evidence>
<dbReference type="PANTHER" id="PTHR43876:SF7">
    <property type="entry name" value="UBIQUINONE BIOSYNTHESIS MONOOXYGENASE COQ6, MITOCHONDRIAL"/>
    <property type="match status" value="1"/>
</dbReference>
<keyword evidence="5" id="KW-0274">FAD</keyword>
<evidence type="ECO:0000256" key="1">
    <source>
        <dbReference type="ARBA" id="ARBA00001974"/>
    </source>
</evidence>
<name>A0A963Z282_9PROT</name>
<dbReference type="FunFam" id="3.50.50.60:FF:000021">
    <property type="entry name" value="Ubiquinone biosynthesis monooxygenase COQ6"/>
    <property type="match status" value="1"/>
</dbReference>
<dbReference type="InterPro" id="IPR002938">
    <property type="entry name" value="FAD-bd"/>
</dbReference>
<dbReference type="PRINTS" id="PR00420">
    <property type="entry name" value="RNGMNOXGNASE"/>
</dbReference>
<comment type="caution">
    <text evidence="9">The sequence shown here is derived from an EMBL/GenBank/DDBJ whole genome shotgun (WGS) entry which is preliminary data.</text>
</comment>
<dbReference type="GO" id="GO:0004497">
    <property type="term" value="F:monooxygenase activity"/>
    <property type="evidence" value="ECO:0007669"/>
    <property type="project" value="UniProtKB-KW"/>
</dbReference>
<dbReference type="PANTHER" id="PTHR43876">
    <property type="entry name" value="UBIQUINONE BIOSYNTHESIS MONOOXYGENASE COQ6, MITOCHONDRIAL"/>
    <property type="match status" value="1"/>
</dbReference>